<accession>A0ACB6RA79</accession>
<gene>
    <name evidence="1" type="ORF">BDR25DRAFT_331777</name>
</gene>
<comment type="caution">
    <text evidence="1">The sequence shown here is derived from an EMBL/GenBank/DDBJ whole genome shotgun (WGS) entry which is preliminary data.</text>
</comment>
<name>A0ACB6RA79_9PLEO</name>
<keyword evidence="2" id="KW-1185">Reference proteome</keyword>
<keyword evidence="1" id="KW-0808">Transferase</keyword>
<proteinExistence type="predicted"/>
<evidence type="ECO:0000313" key="2">
    <source>
        <dbReference type="Proteomes" id="UP000799755"/>
    </source>
</evidence>
<dbReference type="EMBL" id="MU003496">
    <property type="protein sequence ID" value="KAF2475237.1"/>
    <property type="molecule type" value="Genomic_DNA"/>
</dbReference>
<evidence type="ECO:0000313" key="1">
    <source>
        <dbReference type="EMBL" id="KAF2475237.1"/>
    </source>
</evidence>
<dbReference type="Proteomes" id="UP000799755">
    <property type="component" value="Unassembled WGS sequence"/>
</dbReference>
<organism evidence="1 2">
    <name type="scientific">Lindgomyces ingoldianus</name>
    <dbReference type="NCBI Taxonomy" id="673940"/>
    <lineage>
        <taxon>Eukaryota</taxon>
        <taxon>Fungi</taxon>
        <taxon>Dikarya</taxon>
        <taxon>Ascomycota</taxon>
        <taxon>Pezizomycotina</taxon>
        <taxon>Dothideomycetes</taxon>
        <taxon>Pleosporomycetidae</taxon>
        <taxon>Pleosporales</taxon>
        <taxon>Lindgomycetaceae</taxon>
        <taxon>Lindgomyces</taxon>
    </lineage>
</organism>
<reference evidence="1" key="1">
    <citation type="journal article" date="2020" name="Stud. Mycol.">
        <title>101 Dothideomycetes genomes: a test case for predicting lifestyles and emergence of pathogens.</title>
        <authorList>
            <person name="Haridas S."/>
            <person name="Albert R."/>
            <person name="Binder M."/>
            <person name="Bloem J."/>
            <person name="Labutti K."/>
            <person name="Salamov A."/>
            <person name="Andreopoulos B."/>
            <person name="Baker S."/>
            <person name="Barry K."/>
            <person name="Bills G."/>
            <person name="Bluhm B."/>
            <person name="Cannon C."/>
            <person name="Castanera R."/>
            <person name="Culley D."/>
            <person name="Daum C."/>
            <person name="Ezra D."/>
            <person name="Gonzalez J."/>
            <person name="Henrissat B."/>
            <person name="Kuo A."/>
            <person name="Liang C."/>
            <person name="Lipzen A."/>
            <person name="Lutzoni F."/>
            <person name="Magnuson J."/>
            <person name="Mondo S."/>
            <person name="Nolan M."/>
            <person name="Ohm R."/>
            <person name="Pangilinan J."/>
            <person name="Park H.-J."/>
            <person name="Ramirez L."/>
            <person name="Alfaro M."/>
            <person name="Sun H."/>
            <person name="Tritt A."/>
            <person name="Yoshinaga Y."/>
            <person name="Zwiers L.-H."/>
            <person name="Turgeon B."/>
            <person name="Goodwin S."/>
            <person name="Spatafora J."/>
            <person name="Crous P."/>
            <person name="Grigoriev I."/>
        </authorList>
    </citation>
    <scope>NUCLEOTIDE SEQUENCE</scope>
    <source>
        <strain evidence="1">ATCC 200398</strain>
    </source>
</reference>
<protein>
    <submittedName>
        <fullName evidence="1">Nucleotidylyl transferase</fullName>
    </submittedName>
</protein>
<sequence>MAGPEPPSVAPLSLAESATDTASKAHEQEINPWDVQAATDEQGNTLAFDYAAISAKWNTSLINSTLLERFERVTGRKPHRWLRRGLFFSHRDLDRILDIYERGETFLLYTGRGPSSGSMHIGHAIPFEFTKYMQDVFDVPLVIMLTDDEKFLFKEKLTQPEVYQFARDNAKDIISIGFDVKKTFIYIDSEFFTSGYNRHFSLNATEFEKLITNNQVRGAFGFDGSTNVGSNAFAAKQCVAAFASSYPFIFGEQCTSYHRSKKLAAMACLIPCAIDQDPYFRLVRENCSRMDQPSPKPALIHSKFLTSLQGAGGKMSASNPNSAIYLSDTEKQIKNKINKHAFSGGQETLELHRELGGNPDIDVAFQYLSYFEDDDDKLATFAEQYRKGVMLTGDMKKECVGMMTAYVQGFQAARVKVTEEILEEFMRPRKLEWRGNPNPTKKVGAGSGAGTVGEEAKGVDGEKGPSKNAAKKAAKLAEIERKKREKEAAKK</sequence>